<keyword evidence="3" id="KW-1185">Reference proteome</keyword>
<name>A0A285NJ56_9AQUI</name>
<evidence type="ECO:0000313" key="3">
    <source>
        <dbReference type="Proteomes" id="UP000219036"/>
    </source>
</evidence>
<gene>
    <name evidence="2" type="ORF">SAMN06265182_1449</name>
</gene>
<reference evidence="3" key="1">
    <citation type="submission" date="2017-09" db="EMBL/GenBank/DDBJ databases">
        <authorList>
            <person name="Varghese N."/>
            <person name="Submissions S."/>
        </authorList>
    </citation>
    <scope>NUCLEOTIDE SEQUENCE [LARGE SCALE GENOMIC DNA]</scope>
    <source>
        <strain evidence="3">DSM 15103</strain>
    </source>
</reference>
<proteinExistence type="predicted"/>
<sequence length="47" mass="5201">MSMVERILFWTAILVLIVGIIGMKADISKLEQQLHQTVQASSEGGEE</sequence>
<keyword evidence="1" id="KW-0812">Transmembrane</keyword>
<protein>
    <submittedName>
        <fullName evidence="2">Uncharacterized protein</fullName>
    </submittedName>
</protein>
<dbReference type="Proteomes" id="UP000219036">
    <property type="component" value="Unassembled WGS sequence"/>
</dbReference>
<evidence type="ECO:0000313" key="2">
    <source>
        <dbReference type="EMBL" id="SNZ09007.1"/>
    </source>
</evidence>
<dbReference type="AlphaFoldDB" id="A0A285NJ56"/>
<accession>A0A285NJ56</accession>
<evidence type="ECO:0000256" key="1">
    <source>
        <dbReference type="SAM" id="Phobius"/>
    </source>
</evidence>
<organism evidence="2 3">
    <name type="scientific">Persephonella hydrogeniphila</name>
    <dbReference type="NCBI Taxonomy" id="198703"/>
    <lineage>
        <taxon>Bacteria</taxon>
        <taxon>Pseudomonadati</taxon>
        <taxon>Aquificota</taxon>
        <taxon>Aquificia</taxon>
        <taxon>Aquificales</taxon>
        <taxon>Hydrogenothermaceae</taxon>
        <taxon>Persephonella</taxon>
    </lineage>
</organism>
<keyword evidence="1" id="KW-0472">Membrane</keyword>
<dbReference type="EMBL" id="OBEI01000006">
    <property type="protein sequence ID" value="SNZ09007.1"/>
    <property type="molecule type" value="Genomic_DNA"/>
</dbReference>
<dbReference type="RefSeq" id="WP_180754030.1">
    <property type="nucleotide sequence ID" value="NZ_OBEI01000006.1"/>
</dbReference>
<keyword evidence="1" id="KW-1133">Transmembrane helix</keyword>
<feature type="transmembrane region" description="Helical" evidence="1">
    <location>
        <begin position="7"/>
        <end position="25"/>
    </location>
</feature>